<organism evidence="1 2">
    <name type="scientific">Amedibacterium intestinale</name>
    <dbReference type="NCBI Taxonomy" id="2583452"/>
    <lineage>
        <taxon>Bacteria</taxon>
        <taxon>Bacillati</taxon>
        <taxon>Bacillota</taxon>
        <taxon>Erysipelotrichia</taxon>
        <taxon>Erysipelotrichales</taxon>
        <taxon>Erysipelotrichaceae</taxon>
        <taxon>Amedibacterium</taxon>
    </lineage>
</organism>
<dbReference type="EMBL" id="AP019695">
    <property type="protein sequence ID" value="BBK22326.1"/>
    <property type="molecule type" value="Genomic_DNA"/>
</dbReference>
<keyword evidence="2" id="KW-1185">Reference proteome</keyword>
<accession>A0A6N4TGK5</accession>
<dbReference type="KEGG" id="aarg:Aargi30884_12290"/>
<name>A0A6N4TGK5_9FIRM</name>
<dbReference type="AlphaFoldDB" id="A0A6N4TGK5"/>
<dbReference type="Pfam" id="PF18952">
    <property type="entry name" value="DUF5696"/>
    <property type="match status" value="1"/>
</dbReference>
<evidence type="ECO:0000313" key="1">
    <source>
        <dbReference type="EMBL" id="BBK22326.1"/>
    </source>
</evidence>
<dbReference type="RefSeq" id="WP_163051738.1">
    <property type="nucleotide sequence ID" value="NZ_AP019695.1"/>
</dbReference>
<proteinExistence type="predicted"/>
<protein>
    <recommendedName>
        <fullName evidence="3">Endo-alpha-N-acetylgalactosaminidase domain-containing protein</fullName>
    </recommendedName>
</protein>
<dbReference type="Proteomes" id="UP000464754">
    <property type="component" value="Chromosome"/>
</dbReference>
<evidence type="ECO:0000313" key="2">
    <source>
        <dbReference type="Proteomes" id="UP000464754"/>
    </source>
</evidence>
<dbReference type="Gene3D" id="3.20.20.80">
    <property type="entry name" value="Glycosidases"/>
    <property type="match status" value="1"/>
</dbReference>
<dbReference type="InterPro" id="IPR043751">
    <property type="entry name" value="DUF5696"/>
</dbReference>
<evidence type="ECO:0008006" key="3">
    <source>
        <dbReference type="Google" id="ProtNLM"/>
    </source>
</evidence>
<sequence length="619" mass="72462">MEWNWKNLTFSFKEDTLQIKIHTPDTNWITQKHRAYLLTDERKLYFHDIKSISHIPYKNGIGEGVLTHYLDDGLAFDTIIWSEYRNGTLHFEWIPIKEDKNIKEVVWPSPMEFEAYDSHWYSLLNLQQGLLLPNTWKEELTKLPFDGQFASSSAYMPWFGQIKNRNGYMCICETYWDCAYSVEHPANGPYTNLFLRWLPSMGHMCYPRKMQMHFYQNCDYNTLCKEYRLYAEEKGKVTTLKEKCAKNPLVDKLIGSGFVHMGIKTFVQKDSSFYDQKDPEKNNSITSFSKRAEEILHYKKQGIKKLYLHLDGWAQYGYDNNHPDILPACEEAGGWEGLKALSDTIKNCNYMLGLHDQYRDYYHRAASYDPAYSVHTANAKRPSHASWAGGHQDYLCSAFAPLYVKRNYTEILAHNIHLEGSYLDVFTCNEPDECIHPYHPVSRRQCLDNRLECFSYMQSQGILPSSEEVNEWALSQLVYCHYAPYDFQMHASSEPRKGIPVPLFNLVYHDCVLIPWPMEKQKGGDDFMLYALLNGGGAYLRKDAAYPNTDGMFENEYEKLSEEECIKRCQIVAQLQEKVAYQKMVHHEFIHHDPHLQKTVFEDGTTITIDLYKQTFKIQ</sequence>
<gene>
    <name evidence="1" type="ORF">Aargi30884_12290</name>
</gene>
<reference evidence="2" key="1">
    <citation type="submission" date="2019-05" db="EMBL/GenBank/DDBJ databases">
        <title>Complete genome sequencing of Absiella argi strain JCM 30884.</title>
        <authorList>
            <person name="Sakamoto M."/>
            <person name="Murakami T."/>
            <person name="Mori H."/>
        </authorList>
    </citation>
    <scope>NUCLEOTIDE SEQUENCE [LARGE SCALE GENOMIC DNA]</scope>
    <source>
        <strain evidence="2">JCM 30884</strain>
    </source>
</reference>